<dbReference type="InterPro" id="IPR031964">
    <property type="entry name" value="CARD_dom"/>
</dbReference>
<keyword evidence="3" id="KW-0399">Innate immunity</keyword>
<proteinExistence type="predicted"/>
<dbReference type="EMBL" id="JAIWYP010000001">
    <property type="protein sequence ID" value="KAH3890847.1"/>
    <property type="molecule type" value="Genomic_DNA"/>
</dbReference>
<evidence type="ECO:0000259" key="7">
    <source>
        <dbReference type="Pfam" id="PF16739"/>
    </source>
</evidence>
<feature type="domain" description="Caspase recruitment" evidence="7">
    <location>
        <begin position="274"/>
        <end position="355"/>
    </location>
</feature>
<dbReference type="InterPro" id="IPR011029">
    <property type="entry name" value="DEATH-like_dom_sf"/>
</dbReference>
<reference evidence="8" key="1">
    <citation type="journal article" date="2019" name="bioRxiv">
        <title>The Genome of the Zebra Mussel, Dreissena polymorpha: A Resource for Invasive Species Research.</title>
        <authorList>
            <person name="McCartney M.A."/>
            <person name="Auch B."/>
            <person name="Kono T."/>
            <person name="Mallez S."/>
            <person name="Zhang Y."/>
            <person name="Obille A."/>
            <person name="Becker A."/>
            <person name="Abrahante J.E."/>
            <person name="Garbe J."/>
            <person name="Badalamenti J.P."/>
            <person name="Herman A."/>
            <person name="Mangelson H."/>
            <person name="Liachko I."/>
            <person name="Sullivan S."/>
            <person name="Sone E.D."/>
            <person name="Koren S."/>
            <person name="Silverstein K.A.T."/>
            <person name="Beckman K.B."/>
            <person name="Gohl D.M."/>
        </authorList>
    </citation>
    <scope>NUCLEOTIDE SEQUENCE</scope>
    <source>
        <strain evidence="8">Duluth1</strain>
        <tissue evidence="8">Whole animal</tissue>
    </source>
</reference>
<keyword evidence="5" id="KW-0391">Immunity</keyword>
<protein>
    <recommendedName>
        <fullName evidence="7">Caspase recruitment domain-containing protein</fullName>
    </recommendedName>
</protein>
<keyword evidence="1" id="KW-1017">Isopeptide bond</keyword>
<evidence type="ECO:0000256" key="1">
    <source>
        <dbReference type="ARBA" id="ARBA00022499"/>
    </source>
</evidence>
<name>A0A9D4NCP3_DREPO</name>
<dbReference type="Proteomes" id="UP000828390">
    <property type="component" value="Unassembled WGS sequence"/>
</dbReference>
<keyword evidence="9" id="KW-1185">Reference proteome</keyword>
<evidence type="ECO:0000313" key="8">
    <source>
        <dbReference type="EMBL" id="KAH3890847.1"/>
    </source>
</evidence>
<comment type="caution">
    <text evidence="8">The sequence shown here is derived from an EMBL/GenBank/DDBJ whole genome shotgun (WGS) entry which is preliminary data.</text>
</comment>
<organism evidence="8 9">
    <name type="scientific">Dreissena polymorpha</name>
    <name type="common">Zebra mussel</name>
    <name type="synonym">Mytilus polymorpha</name>
    <dbReference type="NCBI Taxonomy" id="45954"/>
    <lineage>
        <taxon>Eukaryota</taxon>
        <taxon>Metazoa</taxon>
        <taxon>Spiralia</taxon>
        <taxon>Lophotrochozoa</taxon>
        <taxon>Mollusca</taxon>
        <taxon>Bivalvia</taxon>
        <taxon>Autobranchia</taxon>
        <taxon>Heteroconchia</taxon>
        <taxon>Euheterodonta</taxon>
        <taxon>Imparidentia</taxon>
        <taxon>Neoheterodontei</taxon>
        <taxon>Myida</taxon>
        <taxon>Dreissenoidea</taxon>
        <taxon>Dreissenidae</taxon>
        <taxon>Dreissena</taxon>
    </lineage>
</organism>
<evidence type="ECO:0000256" key="4">
    <source>
        <dbReference type="ARBA" id="ARBA00022843"/>
    </source>
</evidence>
<accession>A0A9D4NCP3</accession>
<gene>
    <name evidence="8" type="ORF">DPMN_014936</name>
</gene>
<dbReference type="GO" id="GO:0005737">
    <property type="term" value="C:cytoplasm"/>
    <property type="evidence" value="ECO:0007669"/>
    <property type="project" value="UniProtKB-ARBA"/>
</dbReference>
<dbReference type="Pfam" id="PF16739">
    <property type="entry name" value="CARD_2"/>
    <property type="match status" value="1"/>
</dbReference>
<reference evidence="8" key="2">
    <citation type="submission" date="2020-11" db="EMBL/GenBank/DDBJ databases">
        <authorList>
            <person name="McCartney M.A."/>
            <person name="Auch B."/>
            <person name="Kono T."/>
            <person name="Mallez S."/>
            <person name="Becker A."/>
            <person name="Gohl D.M."/>
            <person name="Silverstein K.A.T."/>
            <person name="Koren S."/>
            <person name="Bechman K.B."/>
            <person name="Herman A."/>
            <person name="Abrahante J.E."/>
            <person name="Garbe J."/>
        </authorList>
    </citation>
    <scope>NUCLEOTIDE SEQUENCE</scope>
    <source>
        <strain evidence="8">Duluth1</strain>
        <tissue evidence="8">Whole animal</tissue>
    </source>
</reference>
<evidence type="ECO:0000256" key="3">
    <source>
        <dbReference type="ARBA" id="ARBA00022588"/>
    </source>
</evidence>
<dbReference type="Gene3D" id="1.10.533.10">
    <property type="entry name" value="Death Domain, Fas"/>
    <property type="match status" value="2"/>
</dbReference>
<feature type="compositionally biased region" description="Basic and acidic residues" evidence="6">
    <location>
        <begin position="123"/>
        <end position="138"/>
    </location>
</feature>
<dbReference type="GO" id="GO:0045087">
    <property type="term" value="P:innate immune response"/>
    <property type="evidence" value="ECO:0007669"/>
    <property type="project" value="UniProtKB-KW"/>
</dbReference>
<sequence>MGNYLCRYRPESHEEVDQIYITPAGAQNPAPNPAPCKGRTFGRSSHVYYNNACTKQPIYENAGVMDPRFSTERLHSTLNNTQANNWTDEQSLETDPYISLNEVREQDLTNDEDSTRVKSPAGRLDEDSLTEHSLDATHLKQPASHRSSKRSSSTYDSGRGSGSKKRSIKRWLEATPRQHIEHMVNTYRPHITQTISVKEMLVHVETAMSKHGYSTLEALLDKKPETELAEMLLESIEVSNEPGKWQTFINALEKLEYGPLLKLLRCEWEDDQTDRRELLKILSPGLLNNIHLSECIDQLYSRGIINEEDKQQIECMEKMHGTIAGTRKMFQLFPRRSVNWTTELAHILKAHGLGDYASFFIEENDDLESESHSTSASPRVPARIRQLTPAAHPDVDPHLHRGGHGRIIARIETLLREFEYDNKRQRLEFKTMLEECNSKVDQLKDVVCRQSAKLEDLNGNEERKYQIIETMSEKVEHLSSLIQTMHSYTGLPPTRCGPAPIDSGLGSENEVTDCDCDDSLLSTHF</sequence>
<evidence type="ECO:0000256" key="2">
    <source>
        <dbReference type="ARBA" id="ARBA00022553"/>
    </source>
</evidence>
<evidence type="ECO:0000256" key="5">
    <source>
        <dbReference type="ARBA" id="ARBA00022859"/>
    </source>
</evidence>
<dbReference type="OrthoDB" id="6089164at2759"/>
<dbReference type="AlphaFoldDB" id="A0A9D4NCP3"/>
<keyword evidence="4" id="KW-0832">Ubl conjugation</keyword>
<evidence type="ECO:0000256" key="6">
    <source>
        <dbReference type="SAM" id="MobiDB-lite"/>
    </source>
</evidence>
<keyword evidence="2" id="KW-0597">Phosphoprotein</keyword>
<evidence type="ECO:0000313" key="9">
    <source>
        <dbReference type="Proteomes" id="UP000828390"/>
    </source>
</evidence>
<feature type="region of interest" description="Disordered" evidence="6">
    <location>
        <begin position="104"/>
        <end position="168"/>
    </location>
</feature>